<evidence type="ECO:0000256" key="1">
    <source>
        <dbReference type="SAM" id="MobiDB-lite"/>
    </source>
</evidence>
<keyword evidence="4" id="KW-1185">Reference proteome</keyword>
<dbReference type="Pfam" id="PF26102">
    <property type="entry name" value="Ig_SPL7"/>
    <property type="match status" value="1"/>
</dbReference>
<feature type="region of interest" description="Disordered" evidence="1">
    <location>
        <begin position="1"/>
        <end position="71"/>
    </location>
</feature>
<reference evidence="3" key="1">
    <citation type="submission" date="2020-01" db="EMBL/GenBank/DDBJ databases">
        <title>Genome sequence of Kobresia littledalei, the first chromosome-level genome in the family Cyperaceae.</title>
        <authorList>
            <person name="Qu G."/>
        </authorList>
    </citation>
    <scope>NUCLEOTIDE SEQUENCE</scope>
    <source>
        <strain evidence="3">C.B.Clarke</strain>
        <tissue evidence="3">Leaf</tissue>
    </source>
</reference>
<gene>
    <name evidence="3" type="ORF">FCM35_KLT04599</name>
</gene>
<feature type="compositionally biased region" description="Polar residues" evidence="1">
    <location>
        <begin position="62"/>
        <end position="71"/>
    </location>
</feature>
<dbReference type="GO" id="GO:0003677">
    <property type="term" value="F:DNA binding"/>
    <property type="evidence" value="ECO:0007669"/>
    <property type="project" value="InterPro"/>
</dbReference>
<keyword evidence="2" id="KW-0812">Transmembrane</keyword>
<feature type="transmembrane region" description="Helical" evidence="2">
    <location>
        <begin position="780"/>
        <end position="798"/>
    </location>
</feature>
<evidence type="ECO:0000256" key="2">
    <source>
        <dbReference type="SAM" id="Phobius"/>
    </source>
</evidence>
<feature type="compositionally biased region" description="Low complexity" evidence="1">
    <location>
        <begin position="99"/>
        <end position="108"/>
    </location>
</feature>
<evidence type="ECO:0000313" key="3">
    <source>
        <dbReference type="EMBL" id="KAF3331245.1"/>
    </source>
</evidence>
<dbReference type="PANTHER" id="PTHR31251:SF110">
    <property type="entry name" value="SQUAMOSA PROMOTER-BINDING-LIKE PROTEIN 14"/>
    <property type="match status" value="1"/>
</dbReference>
<dbReference type="Gene3D" id="1.25.40.20">
    <property type="entry name" value="Ankyrin repeat-containing domain"/>
    <property type="match status" value="1"/>
</dbReference>
<accession>A0A833VLE5</accession>
<dbReference type="Proteomes" id="UP000623129">
    <property type="component" value="Unassembled WGS sequence"/>
</dbReference>
<organism evidence="3 4">
    <name type="scientific">Carex littledalei</name>
    <dbReference type="NCBI Taxonomy" id="544730"/>
    <lineage>
        <taxon>Eukaryota</taxon>
        <taxon>Viridiplantae</taxon>
        <taxon>Streptophyta</taxon>
        <taxon>Embryophyta</taxon>
        <taxon>Tracheophyta</taxon>
        <taxon>Spermatophyta</taxon>
        <taxon>Magnoliopsida</taxon>
        <taxon>Liliopsida</taxon>
        <taxon>Poales</taxon>
        <taxon>Cyperaceae</taxon>
        <taxon>Cyperoideae</taxon>
        <taxon>Cariceae</taxon>
        <taxon>Carex</taxon>
        <taxon>Carex subgen. Euthyceras</taxon>
    </lineage>
</organism>
<dbReference type="InterPro" id="IPR036770">
    <property type="entry name" value="Ankyrin_rpt-contain_sf"/>
</dbReference>
<dbReference type="InterPro" id="IPR044817">
    <property type="entry name" value="SBP-like"/>
</dbReference>
<sequence>MAGNSVDKSTSLPPTPDRDGLIQIISKLSSLSGTNQPEKSPPSGGGFDLNISEETHQDSVEQHTSNGIVNQTAPSTLNLLAVHSAASLAASAPNKPNFSNSQGSSDSSGNDKGKTQCVESPNDATKGFNRPIKDQSLTGPCLGLQLFGSSGDESPPKMGSTTTKYLSSESSNPMEEQSPSASPPITRKFFPIHSASEVATNSEAIRISDYKEDGMPVEMSTSRCHPFHLFKDGDRRVDGKAVRNGASPVTYASSAGSDHSPSTSNSDSQDRTGRIVFKLFGKDPSSFPQNIRHQINNWLSSSPTDMESYIRPGCVVLSVYLSMPAFAWDELEENLMQRVTSLVESSGSDFWKNGRFLVRTNTRLVSHKDGMIRLSKSWRTWSSPEVACVSPVAVVGGQKTALVLRGRNLTVPGTKIYCTHMGKYLSKEVLCSAYPGTIYDDSSIEIFDFPGDEPPIPLGRCFIEVENGFKGNCFPVIVANSAICQELRTLESEFEEQVTGDTNVEENGLPRSREEVLHFLNELGWLFQKEANSSALSPDLTEFSVTRFKYLLVFSVERDWCVVTKTLLDMLAKMSSENETLAQESLETVGEIHLLNRAVRRKCRKMVDMLLHFSVPLINDGNNNNNISKERNIFPFIPSLPGPNGWTPLHLAASSDAADEIIDALTDDPQQIGLSCWDTLLDESKQTPQMYAMARDKHSYNELVVRKRIDRKHGQVSISIGEGEDGISMDKSVAGDSRRSHHPHAFQIKAPPTSCTQCALMEAAPCIRPTVRGGLLARPYIVSMLGIAAVCVCVCLFMRGRLRINYGRSFKWENLDYGAV</sequence>
<dbReference type="AlphaFoldDB" id="A0A833VLE5"/>
<feature type="compositionally biased region" description="Polar residues" evidence="1">
    <location>
        <begin position="1"/>
        <end position="12"/>
    </location>
</feature>
<keyword evidence="2" id="KW-0472">Membrane</keyword>
<feature type="compositionally biased region" description="Low complexity" evidence="1">
    <location>
        <begin position="21"/>
        <end position="32"/>
    </location>
</feature>
<feature type="region of interest" description="Disordered" evidence="1">
    <location>
        <begin position="247"/>
        <end position="270"/>
    </location>
</feature>
<evidence type="ECO:0000313" key="4">
    <source>
        <dbReference type="Proteomes" id="UP000623129"/>
    </source>
</evidence>
<proteinExistence type="predicted"/>
<dbReference type="OrthoDB" id="514967at2759"/>
<name>A0A833VLE5_9POAL</name>
<feature type="compositionally biased region" description="Polar residues" evidence="1">
    <location>
        <begin position="159"/>
        <end position="180"/>
    </location>
</feature>
<feature type="region of interest" description="Disordered" evidence="1">
    <location>
        <begin position="90"/>
        <end position="184"/>
    </location>
</feature>
<comment type="caution">
    <text evidence="3">The sequence shown here is derived from an EMBL/GenBank/DDBJ whole genome shotgun (WGS) entry which is preliminary data.</text>
</comment>
<protein>
    <submittedName>
        <fullName evidence="3">Squamosa promoter-binding-like protein 15</fullName>
    </submittedName>
</protein>
<keyword evidence="2" id="KW-1133">Transmembrane helix</keyword>
<feature type="compositionally biased region" description="Low complexity" evidence="1">
    <location>
        <begin position="257"/>
        <end position="267"/>
    </location>
</feature>
<dbReference type="EMBL" id="SWLB01000013">
    <property type="protein sequence ID" value="KAF3331245.1"/>
    <property type="molecule type" value="Genomic_DNA"/>
</dbReference>
<dbReference type="PANTHER" id="PTHR31251">
    <property type="entry name" value="SQUAMOSA PROMOTER-BINDING-LIKE PROTEIN 4"/>
    <property type="match status" value="1"/>
</dbReference>